<sequence>MAGIPISTLVKVTPGVLAAGGGLNALTALVLSTNVTAVPAGTVRSFTTAADVGSVFGMESVEYQMASVYFAGYTNAVMTPARLLFGGYTAPAANSSVAEQMTALRVANGGWNALATAFEPALADKQALAQWVALQSNTLWCVLWDTDVQATTQNSESAFGVWLKNQNLSGVSAVYNDPLTAALCLGWMASLSFGTTGGRQTLAMVQDASGLVTPPVVDGTTAQTLLDNGYNFYGAYANAASTFQFMRPGCVSGPFLWADSYVNQIWLNANLTSDLITLLLNTGQIPYNTEGDTLVAASVQGTITQALGFGAIQPGVALSTTQKQQINNASGVATAADSVATRGWYFLPCVSTAAASYRVARTTPPARLWYADGQSVQAITLNSVEVQ</sequence>
<reference evidence="3" key="1">
    <citation type="submission" date="2014-09" db="EMBL/GenBank/DDBJ databases">
        <authorList>
            <person name="Illeghems K.G."/>
        </authorList>
    </citation>
    <scope>NUCLEOTIDE SEQUENCE [LARGE SCALE GENOMIC DNA]</scope>
    <source>
        <strain evidence="3">LMG 23848T</strain>
    </source>
</reference>
<gene>
    <name evidence="1" type="ORF">AGA_87</name>
    <name evidence="2" type="ORF">GOB80_09150</name>
</gene>
<dbReference type="AlphaFoldDB" id="A0A0U5F443"/>
<evidence type="ECO:0000313" key="3">
    <source>
        <dbReference type="Proteomes" id="UP000068250"/>
    </source>
</evidence>
<reference evidence="1" key="2">
    <citation type="submission" date="2014-09" db="EMBL/GenBank/DDBJ databases">
        <authorList>
            <person name="Magalhaes I.L.F."/>
            <person name="Oliveira U."/>
            <person name="Santos F.R."/>
            <person name="Vidigal T.H.D.A."/>
            <person name="Brescovit A.D."/>
            <person name="Santos A.J."/>
        </authorList>
    </citation>
    <scope>NUCLEOTIDE SEQUENCE</scope>
    <source>
        <strain evidence="1">LMG 23848T</strain>
    </source>
</reference>
<evidence type="ECO:0000313" key="1">
    <source>
        <dbReference type="EMBL" id="CEF53210.1"/>
    </source>
</evidence>
<protein>
    <submittedName>
        <fullName evidence="1">Burkholderia phage Bcep781 gp04</fullName>
    </submittedName>
    <submittedName>
        <fullName evidence="2">DUF3383 family protein</fullName>
    </submittedName>
</protein>
<dbReference type="Pfam" id="PF11863">
    <property type="entry name" value="DUF3383"/>
    <property type="match status" value="1"/>
</dbReference>
<dbReference type="InterPro" id="IPR021808">
    <property type="entry name" value="DUF3383"/>
</dbReference>
<dbReference type="STRING" id="431306.AGA_87"/>
<dbReference type="EMBL" id="WOTE01000004">
    <property type="protein sequence ID" value="NHO39842.1"/>
    <property type="molecule type" value="Genomic_DNA"/>
</dbReference>
<keyword evidence="4" id="KW-1185">Reference proteome</keyword>
<accession>A0A0U5F443</accession>
<organism evidence="1 3">
    <name type="scientific">Acetobacter ghanensis</name>
    <dbReference type="NCBI Taxonomy" id="431306"/>
    <lineage>
        <taxon>Bacteria</taxon>
        <taxon>Pseudomonadati</taxon>
        <taxon>Pseudomonadota</taxon>
        <taxon>Alphaproteobacteria</taxon>
        <taxon>Acetobacterales</taxon>
        <taxon>Acetobacteraceae</taxon>
        <taxon>Acetobacter</taxon>
    </lineage>
</organism>
<dbReference type="Proteomes" id="UP000657200">
    <property type="component" value="Unassembled WGS sequence"/>
</dbReference>
<proteinExistence type="predicted"/>
<dbReference type="PATRIC" id="fig|431306.5.peg.24"/>
<name>A0A0U5F443_9PROT</name>
<dbReference type="Proteomes" id="UP000068250">
    <property type="component" value="Chromosome I"/>
</dbReference>
<evidence type="ECO:0000313" key="4">
    <source>
        <dbReference type="Proteomes" id="UP000657200"/>
    </source>
</evidence>
<evidence type="ECO:0000313" key="2">
    <source>
        <dbReference type="EMBL" id="NHO39842.1"/>
    </source>
</evidence>
<dbReference type="EMBL" id="LN609302">
    <property type="protein sequence ID" value="CEF53210.1"/>
    <property type="molecule type" value="Genomic_DNA"/>
</dbReference>
<dbReference type="OrthoDB" id="7494486at2"/>
<dbReference type="RefSeq" id="WP_059022488.1">
    <property type="nucleotide sequence ID" value="NZ_LN609302.1"/>
</dbReference>
<reference evidence="2 4" key="3">
    <citation type="journal article" date="2020" name="Int. J. Syst. Evol. Microbiol.">
        <title>Novel acetic acid bacteria from cider fermentations: Acetobacter conturbans sp. nov. and Acetobacter fallax sp. nov.</title>
        <authorList>
            <person name="Sombolestani A.S."/>
            <person name="Cleenwerck I."/>
            <person name="Cnockaert M."/>
            <person name="Borremans W."/>
            <person name="Wieme A.D."/>
            <person name="De Vuyst L."/>
            <person name="Vandamme P."/>
        </authorList>
    </citation>
    <scope>NUCLEOTIDE SEQUENCE [LARGE SCALE GENOMIC DNA]</scope>
    <source>
        <strain evidence="2 4">LMG 23848</strain>
    </source>
</reference>